<accession>A0A654TYH0</accession>
<evidence type="ECO:0000313" key="2">
    <source>
        <dbReference type="EMBL" id="CPA86110.1"/>
    </source>
</evidence>
<sequence length="41" mass="4647">MLGEVATMSHRDVRRSDTVQDQCWSLDVSQDISYVGLGYDL</sequence>
<reference evidence="2" key="1">
    <citation type="submission" date="2015-03" db="EMBL/GenBank/DDBJ databases">
        <authorList>
            <consortium name="Pathogen Informatics"/>
            <person name="Murphy D."/>
        </authorList>
    </citation>
    <scope>NUCLEOTIDE SEQUENCE</scope>
    <source>
        <strain evidence="2">N09902308</strain>
    </source>
</reference>
<proteinExistence type="predicted"/>
<gene>
    <name evidence="1" type="ORF">ERS007657_01133</name>
    <name evidence="2" type="ORF">ERS007739_04900</name>
</gene>
<evidence type="ECO:0000313" key="4">
    <source>
        <dbReference type="Proteomes" id="UP000046680"/>
    </source>
</evidence>
<reference evidence="3 4" key="2">
    <citation type="submission" date="2015-03" db="EMBL/GenBank/DDBJ databases">
        <authorList>
            <consortium name="Pathogen Informatics"/>
        </authorList>
    </citation>
    <scope>NUCLEOTIDE SEQUENCE [LARGE SCALE GENOMIC DNA]</scope>
    <source>
        <strain evidence="1 4">C09601061</strain>
        <strain evidence="3">N09902308</strain>
    </source>
</reference>
<name>A0A654TYH0_MYCTX</name>
<dbReference type="EMBL" id="CGCX01000318">
    <property type="protein sequence ID" value="CFR72791.1"/>
    <property type="molecule type" value="Genomic_DNA"/>
</dbReference>
<dbReference type="Proteomes" id="UP000046680">
    <property type="component" value="Unassembled WGS sequence"/>
</dbReference>
<evidence type="ECO:0000313" key="3">
    <source>
        <dbReference type="Proteomes" id="UP000039021"/>
    </source>
</evidence>
<organism evidence="1 4">
    <name type="scientific">Mycobacterium tuberculosis</name>
    <dbReference type="NCBI Taxonomy" id="1773"/>
    <lineage>
        <taxon>Bacteria</taxon>
        <taxon>Bacillati</taxon>
        <taxon>Actinomycetota</taxon>
        <taxon>Actinomycetes</taxon>
        <taxon>Mycobacteriales</taxon>
        <taxon>Mycobacteriaceae</taxon>
        <taxon>Mycobacterium</taxon>
        <taxon>Mycobacterium tuberculosis complex</taxon>
    </lineage>
</organism>
<dbReference type="Proteomes" id="UP000039021">
    <property type="component" value="Unassembled WGS sequence"/>
</dbReference>
<dbReference type="EMBL" id="CSBK01003379">
    <property type="protein sequence ID" value="CPA86110.1"/>
    <property type="molecule type" value="Genomic_DNA"/>
</dbReference>
<evidence type="ECO:0000313" key="1">
    <source>
        <dbReference type="EMBL" id="CFR72791.1"/>
    </source>
</evidence>
<protein>
    <submittedName>
        <fullName evidence="1">Uncharacterized protein</fullName>
    </submittedName>
</protein>
<dbReference type="AlphaFoldDB" id="A0A654TYH0"/>